<dbReference type="Gene3D" id="3.40.30.10">
    <property type="entry name" value="Glutaredoxin"/>
    <property type="match status" value="1"/>
</dbReference>
<dbReference type="Proteomes" id="UP000785679">
    <property type="component" value="Unassembled WGS sequence"/>
</dbReference>
<evidence type="ECO:0000313" key="3">
    <source>
        <dbReference type="Proteomes" id="UP000785679"/>
    </source>
</evidence>
<keyword evidence="3" id="KW-1185">Reference proteome</keyword>
<feature type="chain" id="PRO_5035291021" evidence="1">
    <location>
        <begin position="23"/>
        <end position="124"/>
    </location>
</feature>
<accession>A0A8J8NFG2</accession>
<evidence type="ECO:0000256" key="1">
    <source>
        <dbReference type="SAM" id="SignalP"/>
    </source>
</evidence>
<dbReference type="AlphaFoldDB" id="A0A8J8NFG2"/>
<feature type="signal peptide" evidence="1">
    <location>
        <begin position="1"/>
        <end position="22"/>
    </location>
</feature>
<protein>
    <submittedName>
        <fullName evidence="2">Uncharacterized protein</fullName>
    </submittedName>
</protein>
<reference evidence="2" key="1">
    <citation type="submission" date="2019-06" db="EMBL/GenBank/DDBJ databases">
        <authorList>
            <person name="Zheng W."/>
        </authorList>
    </citation>
    <scope>NUCLEOTIDE SEQUENCE</scope>
    <source>
        <strain evidence="2">QDHG01</strain>
    </source>
</reference>
<keyword evidence="1" id="KW-0732">Signal</keyword>
<dbReference type="EMBL" id="RRYP01017632">
    <property type="protein sequence ID" value="TNV74022.1"/>
    <property type="molecule type" value="Genomic_DNA"/>
</dbReference>
<proteinExistence type="predicted"/>
<evidence type="ECO:0000313" key="2">
    <source>
        <dbReference type="EMBL" id="TNV74022.1"/>
    </source>
</evidence>
<sequence>MKVLNLTLAFAALAMLTSSAKAWDNIPPIPERHPGWGEGKNRLMINFEVFADLLCDGCAMLHAEFERFLNMTYLGSPVRDQIGVNYVFFPLPYHQASWIPHRLLPYIIDQCIYRLHLQHQRFLP</sequence>
<gene>
    <name evidence="2" type="ORF">FGO68_gene8605</name>
</gene>
<name>A0A8J8NFG2_HALGN</name>
<comment type="caution">
    <text evidence="2">The sequence shown here is derived from an EMBL/GenBank/DDBJ whole genome shotgun (WGS) entry which is preliminary data.</text>
</comment>
<organism evidence="2 3">
    <name type="scientific">Halteria grandinella</name>
    <dbReference type="NCBI Taxonomy" id="5974"/>
    <lineage>
        <taxon>Eukaryota</taxon>
        <taxon>Sar</taxon>
        <taxon>Alveolata</taxon>
        <taxon>Ciliophora</taxon>
        <taxon>Intramacronucleata</taxon>
        <taxon>Spirotrichea</taxon>
        <taxon>Stichotrichia</taxon>
        <taxon>Sporadotrichida</taxon>
        <taxon>Halteriidae</taxon>
        <taxon>Halteria</taxon>
    </lineage>
</organism>